<keyword evidence="2" id="KW-1185">Reference proteome</keyword>
<evidence type="ECO:0000313" key="2">
    <source>
        <dbReference type="Proteomes" id="UP001279734"/>
    </source>
</evidence>
<gene>
    <name evidence="1" type="ORF">Nepgr_008920</name>
</gene>
<dbReference type="Proteomes" id="UP001279734">
    <property type="component" value="Unassembled WGS sequence"/>
</dbReference>
<evidence type="ECO:0000313" key="1">
    <source>
        <dbReference type="EMBL" id="GMH07080.1"/>
    </source>
</evidence>
<sequence>MAWSVQYPNITKNICNNLMEVSGSGICGFNSHCHMREDQRPKCWCPTGYTWLDPNNKMNGCKPTFVAQTCDEKSGDFDLPEMPARLLLCGCNFQQWGLLDDEIAPCTWET</sequence>
<comment type="caution">
    <text evidence="1">The sequence shown here is derived from an EMBL/GenBank/DDBJ whole genome shotgun (WGS) entry which is preliminary data.</text>
</comment>
<proteinExistence type="predicted"/>
<accession>A0AAD3XJV4</accession>
<protein>
    <submittedName>
        <fullName evidence="1">Uncharacterized protein</fullName>
    </submittedName>
</protein>
<organism evidence="1 2">
    <name type="scientific">Nepenthes gracilis</name>
    <name type="common">Slender pitcher plant</name>
    <dbReference type="NCBI Taxonomy" id="150966"/>
    <lineage>
        <taxon>Eukaryota</taxon>
        <taxon>Viridiplantae</taxon>
        <taxon>Streptophyta</taxon>
        <taxon>Embryophyta</taxon>
        <taxon>Tracheophyta</taxon>
        <taxon>Spermatophyta</taxon>
        <taxon>Magnoliopsida</taxon>
        <taxon>eudicotyledons</taxon>
        <taxon>Gunneridae</taxon>
        <taxon>Pentapetalae</taxon>
        <taxon>Caryophyllales</taxon>
        <taxon>Nepenthaceae</taxon>
        <taxon>Nepenthes</taxon>
    </lineage>
</organism>
<reference evidence="1" key="1">
    <citation type="submission" date="2023-05" db="EMBL/GenBank/DDBJ databases">
        <title>Nepenthes gracilis genome sequencing.</title>
        <authorList>
            <person name="Fukushima K."/>
        </authorList>
    </citation>
    <scope>NUCLEOTIDE SEQUENCE</scope>
    <source>
        <strain evidence="1">SING2019-196</strain>
    </source>
</reference>
<dbReference type="AlphaFoldDB" id="A0AAD3XJV4"/>
<dbReference type="EMBL" id="BSYO01000007">
    <property type="protein sequence ID" value="GMH07080.1"/>
    <property type="molecule type" value="Genomic_DNA"/>
</dbReference>
<name>A0AAD3XJV4_NEPGR</name>